<dbReference type="Gene3D" id="2.60.40.1120">
    <property type="entry name" value="Carboxypeptidase-like, regulatory domain"/>
    <property type="match status" value="1"/>
</dbReference>
<dbReference type="InterPro" id="IPR008969">
    <property type="entry name" value="CarboxyPept-like_regulatory"/>
</dbReference>
<dbReference type="SUPFAM" id="SSF49464">
    <property type="entry name" value="Carboxypeptidase regulatory domain-like"/>
    <property type="match status" value="1"/>
</dbReference>
<name>A0ABT6YFF9_9BACT</name>
<comment type="caution">
    <text evidence="1">The sequence shown here is derived from an EMBL/GenBank/DDBJ whole genome shotgun (WGS) entry which is preliminary data.</text>
</comment>
<evidence type="ECO:0000313" key="2">
    <source>
        <dbReference type="Proteomes" id="UP001236507"/>
    </source>
</evidence>
<gene>
    <name evidence="1" type="ORF">QM524_24025</name>
</gene>
<sequence length="223" mass="25004">MNKESIVLFVPKTSLISQVCQILQLLGLIEKSNGKVCGRFNEKQLNRIIEIKEKQSIGTGIYKLLTELIFISTTNNIEAKNSGSKDIDSFKTELQQNNHKVSVANDTLPTDTLKNLVSGKIIDIDTKEPLVGAIIQLKGESFGTKTDINGFFKLTISEELLSEKMVFQVLFVGYTTNEFTVHKKDLPIDKELLILPSSAALLGEVVVIKQKGKWWQRKKKNSH</sequence>
<keyword evidence="2" id="KW-1185">Reference proteome</keyword>
<dbReference type="Pfam" id="PF13715">
    <property type="entry name" value="CarbopepD_reg_2"/>
    <property type="match status" value="1"/>
</dbReference>
<proteinExistence type="predicted"/>
<dbReference type="EMBL" id="JASHIF010000027">
    <property type="protein sequence ID" value="MDI9862313.1"/>
    <property type="molecule type" value="Genomic_DNA"/>
</dbReference>
<protein>
    <submittedName>
        <fullName evidence="1">Carboxypeptidase-like regulatory domain-containing protein</fullName>
    </submittedName>
</protein>
<dbReference type="RefSeq" id="WP_283346581.1">
    <property type="nucleotide sequence ID" value="NZ_JASHIF010000027.1"/>
</dbReference>
<dbReference type="Proteomes" id="UP001236507">
    <property type="component" value="Unassembled WGS sequence"/>
</dbReference>
<accession>A0ABT6YFF9</accession>
<evidence type="ECO:0000313" key="1">
    <source>
        <dbReference type="EMBL" id="MDI9862313.1"/>
    </source>
</evidence>
<organism evidence="1 2">
    <name type="scientific">Flectobacillus roseus</name>
    <dbReference type="NCBI Taxonomy" id="502259"/>
    <lineage>
        <taxon>Bacteria</taxon>
        <taxon>Pseudomonadati</taxon>
        <taxon>Bacteroidota</taxon>
        <taxon>Cytophagia</taxon>
        <taxon>Cytophagales</taxon>
        <taxon>Flectobacillaceae</taxon>
        <taxon>Flectobacillus</taxon>
    </lineage>
</organism>
<reference evidence="1 2" key="1">
    <citation type="submission" date="2023-05" db="EMBL/GenBank/DDBJ databases">
        <title>Novel species of genus Flectobacillus isolated from stream in China.</title>
        <authorList>
            <person name="Lu H."/>
        </authorList>
    </citation>
    <scope>NUCLEOTIDE SEQUENCE [LARGE SCALE GENOMIC DNA]</scope>
    <source>
        <strain evidence="1 2">KCTC 42575</strain>
    </source>
</reference>